<dbReference type="RefSeq" id="WP_245968239.1">
    <property type="nucleotide sequence ID" value="NZ_QXDC01000002.1"/>
</dbReference>
<keyword evidence="2" id="KW-1185">Reference proteome</keyword>
<protein>
    <submittedName>
        <fullName evidence="1">Uncharacterized protein</fullName>
    </submittedName>
</protein>
<dbReference type="AlphaFoldDB" id="A0A397PL53"/>
<evidence type="ECO:0000313" key="2">
    <source>
        <dbReference type="Proteomes" id="UP000266568"/>
    </source>
</evidence>
<evidence type="ECO:0000313" key="1">
    <source>
        <dbReference type="EMBL" id="RIA46411.1"/>
    </source>
</evidence>
<reference evidence="1 2" key="1">
    <citation type="submission" date="2018-08" db="EMBL/GenBank/DDBJ databases">
        <title>Genomic Encyclopedia of Type Strains, Phase IV (KMG-IV): sequencing the most valuable type-strain genomes for metagenomic binning, comparative biology and taxonomic classification.</title>
        <authorList>
            <person name="Goeker M."/>
        </authorList>
    </citation>
    <scope>NUCLEOTIDE SEQUENCE [LARGE SCALE GENOMIC DNA]</scope>
    <source>
        <strain evidence="1 2">DSM 25527</strain>
    </source>
</reference>
<sequence>MNPSIAQGAFVIATRAVEGGLLFWNDEDGFVDLDQATVFSEAEMRECSMPIADDPPRWLALPSRRRDASDASVDSVLPNRARFELLDRVYALMSEYLADECPDDEHWEDFDTDIDRFRSEIADLQEQEAAYLAALPAQPSRFFVEIEFLSDREPFATETYEVDAFDWTDAKRAAFRRADDSPYDNDRIPALDRRALDQGIY</sequence>
<gene>
    <name evidence="1" type="ORF">DFR49_0952</name>
</gene>
<name>A0A397PL53_9SPHN</name>
<organism evidence="1 2">
    <name type="scientific">Hephaestia caeni</name>
    <dbReference type="NCBI Taxonomy" id="645617"/>
    <lineage>
        <taxon>Bacteria</taxon>
        <taxon>Pseudomonadati</taxon>
        <taxon>Pseudomonadota</taxon>
        <taxon>Alphaproteobacteria</taxon>
        <taxon>Sphingomonadales</taxon>
        <taxon>Sphingomonadaceae</taxon>
        <taxon>Hephaestia</taxon>
    </lineage>
</organism>
<dbReference type="EMBL" id="QXDC01000002">
    <property type="protein sequence ID" value="RIA46411.1"/>
    <property type="molecule type" value="Genomic_DNA"/>
</dbReference>
<proteinExistence type="predicted"/>
<accession>A0A397PL53</accession>
<comment type="caution">
    <text evidence="1">The sequence shown here is derived from an EMBL/GenBank/DDBJ whole genome shotgun (WGS) entry which is preliminary data.</text>
</comment>
<dbReference type="Proteomes" id="UP000266568">
    <property type="component" value="Unassembled WGS sequence"/>
</dbReference>